<dbReference type="RefSeq" id="WP_159756200.1">
    <property type="nucleotide sequence ID" value="NZ_WUQX01000001.1"/>
</dbReference>
<reference evidence="1 2" key="1">
    <citation type="submission" date="2019-12" db="EMBL/GenBank/DDBJ databases">
        <title>Sporaefaciens musculi gen. nov., sp. nov., a novel bacterium isolated from the caecum of an obese mouse.</title>
        <authorList>
            <person name="Rasmussen T.S."/>
            <person name="Streidl T."/>
            <person name="Hitch T.C.A."/>
            <person name="Wortmann E."/>
            <person name="Deptula P."/>
            <person name="Hansen M."/>
            <person name="Nielsen D.S."/>
            <person name="Clavel T."/>
            <person name="Vogensen F.K."/>
        </authorList>
    </citation>
    <scope>NUCLEOTIDE SEQUENCE [LARGE SCALE GENOMIC DNA]</scope>
    <source>
        <strain evidence="1 2">WCA-9-b2</strain>
    </source>
</reference>
<keyword evidence="2" id="KW-1185">Reference proteome</keyword>
<dbReference type="EMBL" id="WUQX01000001">
    <property type="protein sequence ID" value="MXP78915.1"/>
    <property type="molecule type" value="Genomic_DNA"/>
</dbReference>
<dbReference type="Proteomes" id="UP000460412">
    <property type="component" value="Unassembled WGS sequence"/>
</dbReference>
<proteinExistence type="predicted"/>
<comment type="caution">
    <text evidence="1">The sequence shown here is derived from an EMBL/GenBank/DDBJ whole genome shotgun (WGS) entry which is preliminary data.</text>
</comment>
<evidence type="ECO:0000313" key="1">
    <source>
        <dbReference type="EMBL" id="MXP78915.1"/>
    </source>
</evidence>
<protein>
    <submittedName>
        <fullName evidence="1">Uncharacterized protein</fullName>
    </submittedName>
</protein>
<accession>A0A7X3MM75</accession>
<evidence type="ECO:0000313" key="2">
    <source>
        <dbReference type="Proteomes" id="UP000460412"/>
    </source>
</evidence>
<dbReference type="AlphaFoldDB" id="A0A7X3MM75"/>
<gene>
    <name evidence="1" type="ORF">GN277_27365</name>
</gene>
<organism evidence="1 2">
    <name type="scientific">Sporofaciens musculi</name>
    <dbReference type="NCBI Taxonomy" id="2681861"/>
    <lineage>
        <taxon>Bacteria</taxon>
        <taxon>Bacillati</taxon>
        <taxon>Bacillota</taxon>
        <taxon>Clostridia</taxon>
        <taxon>Lachnospirales</taxon>
        <taxon>Lachnospiraceae</taxon>
        <taxon>Sporofaciens</taxon>
    </lineage>
</organism>
<name>A0A7X3MM75_9FIRM</name>
<sequence length="95" mass="11105">MLKAEHPKELISLVLYQQLVHLCANGDEPEKAVWYGRRFEELLDYMEENPCLWVQQGYGEFCEDYIKAPDHLYGLRMDCSASGLKLKDQNTALFF</sequence>